<dbReference type="Proteomes" id="UP000627838">
    <property type="component" value="Unassembled WGS sequence"/>
</dbReference>
<proteinExistence type="predicted"/>
<protein>
    <submittedName>
        <fullName evidence="1">Uncharacterized protein</fullName>
    </submittedName>
</protein>
<keyword evidence="2" id="KW-1185">Reference proteome</keyword>
<gene>
    <name evidence="1" type="ORF">H4W34_002242</name>
</gene>
<dbReference type="EMBL" id="JADBDZ010000001">
    <property type="protein sequence ID" value="MBE1532409.1"/>
    <property type="molecule type" value="Genomic_DNA"/>
</dbReference>
<comment type="caution">
    <text evidence="1">The sequence shown here is derived from an EMBL/GenBank/DDBJ whole genome shotgun (WGS) entry which is preliminary data.</text>
</comment>
<accession>A0ABR9JPR5</accession>
<dbReference type="RefSeq" id="WP_192759101.1">
    <property type="nucleotide sequence ID" value="NZ_JADBDZ010000001.1"/>
</dbReference>
<evidence type="ECO:0000313" key="2">
    <source>
        <dbReference type="Proteomes" id="UP000627838"/>
    </source>
</evidence>
<evidence type="ECO:0000313" key="1">
    <source>
        <dbReference type="EMBL" id="MBE1532409.1"/>
    </source>
</evidence>
<sequence length="89" mass="10142">MELADATRMILSESAAHPELLRLARHSHEELSHRRPVPHETLSAMLREAARKNVYPALCARYGRPAFDDMVMSLGREIDRLAPVPVRTR</sequence>
<reference evidence="1 2" key="1">
    <citation type="submission" date="2020-10" db="EMBL/GenBank/DDBJ databases">
        <title>Sequencing the genomes of 1000 actinobacteria strains.</title>
        <authorList>
            <person name="Klenk H.-P."/>
        </authorList>
    </citation>
    <scope>NUCLEOTIDE SEQUENCE [LARGE SCALE GENOMIC DNA]</scope>
    <source>
        <strain evidence="1 2">DSM 46744</strain>
    </source>
</reference>
<organism evidence="1 2">
    <name type="scientific">Actinomadura algeriensis</name>
    <dbReference type="NCBI Taxonomy" id="1679523"/>
    <lineage>
        <taxon>Bacteria</taxon>
        <taxon>Bacillati</taxon>
        <taxon>Actinomycetota</taxon>
        <taxon>Actinomycetes</taxon>
        <taxon>Streptosporangiales</taxon>
        <taxon>Thermomonosporaceae</taxon>
        <taxon>Actinomadura</taxon>
    </lineage>
</organism>
<name>A0ABR9JPR5_9ACTN</name>